<dbReference type="EMBL" id="SPLM01000008">
    <property type="protein sequence ID" value="TMW66584.1"/>
    <property type="molecule type" value="Genomic_DNA"/>
</dbReference>
<dbReference type="Proteomes" id="UP000794436">
    <property type="component" value="Unassembled WGS sequence"/>
</dbReference>
<sequence>MDGKRTSDVSYDAEAKRTKTGYEVVINGERYVDLALLVRTPPFAAHYVKHCKKSVTRLIEQEELTEEIVNVSRENVALGVLAHKTVYRPASDLRLAKKEGKMQMFIDRVQGMTAPPAPPLINDEDIRFFRDAFQQDHKVEMRGKRTLRGIFFKVKHVGQSIGTKTLGDDIQLKNAKAEEGEDYIWFLVDKHGERRRVLFVTFLGLMRIIMRSNLPGAAPLCMWVCETVFCIGFGTAKQKDALGRSLLTKETVDLLTKRCANKIACVYLLETTRQSPEDAKKVYKFGFSKNLGRRMGELTSKYGLEAAIDTLIILPLNLVSKAESNLKHILGANYTYEQEDDTELLLLSDRDRAVVRGAMRTVGETFYGETLVHTHQLQMLKQDHEFQLISAAKDHELQLVTATKDHELQLVTAIKNFELVKKDYEILELKNEAQARRIKELESMLRRMNEPSP</sequence>
<evidence type="ECO:0000313" key="1">
    <source>
        <dbReference type="EMBL" id="TMW66584.1"/>
    </source>
</evidence>
<organism evidence="1 2">
    <name type="scientific">Pythium oligandrum</name>
    <name type="common">Mycoparasitic fungus</name>
    <dbReference type="NCBI Taxonomy" id="41045"/>
    <lineage>
        <taxon>Eukaryota</taxon>
        <taxon>Sar</taxon>
        <taxon>Stramenopiles</taxon>
        <taxon>Oomycota</taxon>
        <taxon>Peronosporomycetes</taxon>
        <taxon>Pythiales</taxon>
        <taxon>Pythiaceae</taxon>
        <taxon>Pythium</taxon>
    </lineage>
</organism>
<keyword evidence="2" id="KW-1185">Reference proteome</keyword>
<dbReference type="AlphaFoldDB" id="A0A8K1FMS3"/>
<proteinExistence type="predicted"/>
<gene>
    <name evidence="1" type="ORF">Poli38472_014560</name>
</gene>
<comment type="caution">
    <text evidence="1">The sequence shown here is derived from an EMBL/GenBank/DDBJ whole genome shotgun (WGS) entry which is preliminary data.</text>
</comment>
<accession>A0A8K1FMS3</accession>
<protein>
    <submittedName>
        <fullName evidence="1">Uncharacterized protein</fullName>
    </submittedName>
</protein>
<name>A0A8K1FMS3_PYTOL</name>
<evidence type="ECO:0000313" key="2">
    <source>
        <dbReference type="Proteomes" id="UP000794436"/>
    </source>
</evidence>
<reference evidence="1" key="1">
    <citation type="submission" date="2019-03" db="EMBL/GenBank/DDBJ databases">
        <title>Long read genome sequence of the mycoparasitic Pythium oligandrum ATCC 38472 isolated from sugarbeet rhizosphere.</title>
        <authorList>
            <person name="Gaulin E."/>
        </authorList>
    </citation>
    <scope>NUCLEOTIDE SEQUENCE</scope>
    <source>
        <strain evidence="1">ATCC 38472_TT</strain>
    </source>
</reference>
<dbReference type="OrthoDB" id="167235at2759"/>